<protein>
    <recommendedName>
        <fullName evidence="3">Urease accessory protein UreF</fullName>
    </recommendedName>
</protein>
<keyword evidence="2 3" id="KW-0143">Chaperone</keyword>
<evidence type="ECO:0000313" key="5">
    <source>
        <dbReference type="EMBL" id="NYE45136.1"/>
    </source>
</evidence>
<dbReference type="PANTHER" id="PTHR33620">
    <property type="entry name" value="UREASE ACCESSORY PROTEIN F"/>
    <property type="match status" value="1"/>
</dbReference>
<comment type="function">
    <text evidence="3">Required for maturation of urease via the functional incorporation of the urease nickel metallocenter.</text>
</comment>
<keyword evidence="3" id="KW-0963">Cytoplasm</keyword>
<evidence type="ECO:0000256" key="4">
    <source>
        <dbReference type="SAM" id="MobiDB-lite"/>
    </source>
</evidence>
<evidence type="ECO:0000256" key="3">
    <source>
        <dbReference type="HAMAP-Rule" id="MF_01385"/>
    </source>
</evidence>
<dbReference type="AlphaFoldDB" id="A0A852TLM3"/>
<name>A0A852TLM3_9ACTN</name>
<keyword evidence="6" id="KW-1185">Reference proteome</keyword>
<reference evidence="5 6" key="1">
    <citation type="submission" date="2020-07" db="EMBL/GenBank/DDBJ databases">
        <title>Sequencing the genomes of 1000 actinobacteria strains.</title>
        <authorList>
            <person name="Klenk H.-P."/>
        </authorList>
    </citation>
    <scope>NUCLEOTIDE SEQUENCE [LARGE SCALE GENOMIC DNA]</scope>
    <source>
        <strain evidence="5 6">CXB654</strain>
    </source>
</reference>
<dbReference type="PANTHER" id="PTHR33620:SF1">
    <property type="entry name" value="UREASE ACCESSORY PROTEIN F"/>
    <property type="match status" value="1"/>
</dbReference>
<comment type="similarity">
    <text evidence="3">Belongs to the UreF family.</text>
</comment>
<dbReference type="Pfam" id="PF01730">
    <property type="entry name" value="UreF"/>
    <property type="match status" value="1"/>
</dbReference>
<proteinExistence type="inferred from homology"/>
<dbReference type="Gene3D" id="1.10.4190.10">
    <property type="entry name" value="Urease accessory protein UreF"/>
    <property type="match status" value="1"/>
</dbReference>
<gene>
    <name evidence="3" type="primary">ureF</name>
    <name evidence="5" type="ORF">HDA32_000256</name>
</gene>
<sequence length="289" mass="29830">MSPLDAARSADGALFAAPAPAGAANSGDAVGDRTRSFLVSLQLTDSAFPSGRYAFSAGLEAFVQAGRIDPAQPEEALTALLTDYLRYAVGPADGAALACAHRAVTDHGGGDRGRDSGGDGREGPEPAARTGERLLESVARADERLSAVKLPREARHASARSGRALLDTATAVFAVPALAAYARRVRAGCAPGNAAVLLGLLTAALGVPRRQALAGELHSFTAGSVQAAVRLAVLDHRGAQAVLHRLHPVITEVTEENTDKSVQQIAGNAPLIDVLSMRHERAALRLFAS</sequence>
<evidence type="ECO:0000256" key="1">
    <source>
        <dbReference type="ARBA" id="ARBA00022988"/>
    </source>
</evidence>
<feature type="region of interest" description="Disordered" evidence="4">
    <location>
        <begin position="105"/>
        <end position="130"/>
    </location>
</feature>
<dbReference type="InterPro" id="IPR002639">
    <property type="entry name" value="UreF"/>
</dbReference>
<dbReference type="GO" id="GO:0005737">
    <property type="term" value="C:cytoplasm"/>
    <property type="evidence" value="ECO:0007669"/>
    <property type="project" value="UniProtKB-SubCell"/>
</dbReference>
<dbReference type="EMBL" id="JACCCC010000001">
    <property type="protein sequence ID" value="NYE45136.1"/>
    <property type="molecule type" value="Genomic_DNA"/>
</dbReference>
<organism evidence="5 6">
    <name type="scientific">Spinactinospora alkalitolerans</name>
    <dbReference type="NCBI Taxonomy" id="687207"/>
    <lineage>
        <taxon>Bacteria</taxon>
        <taxon>Bacillati</taxon>
        <taxon>Actinomycetota</taxon>
        <taxon>Actinomycetes</taxon>
        <taxon>Streptosporangiales</taxon>
        <taxon>Nocardiopsidaceae</taxon>
        <taxon>Spinactinospora</taxon>
    </lineage>
</organism>
<comment type="caution">
    <text evidence="5">The sequence shown here is derived from an EMBL/GenBank/DDBJ whole genome shotgun (WGS) entry which is preliminary data.</text>
</comment>
<accession>A0A852TLM3</accession>
<evidence type="ECO:0000313" key="6">
    <source>
        <dbReference type="Proteomes" id="UP000589036"/>
    </source>
</evidence>
<comment type="subunit">
    <text evidence="3">UreD, UreF and UreG form a complex that acts as a GTP-hydrolysis-dependent molecular chaperone, activating the urease apoprotein by helping to assemble the nickel containing metallocenter of UreC. The UreE protein probably delivers the nickel.</text>
</comment>
<dbReference type="Proteomes" id="UP000589036">
    <property type="component" value="Unassembled WGS sequence"/>
</dbReference>
<keyword evidence="1 3" id="KW-0996">Nickel insertion</keyword>
<dbReference type="GO" id="GO:0016151">
    <property type="term" value="F:nickel cation binding"/>
    <property type="evidence" value="ECO:0007669"/>
    <property type="project" value="UniProtKB-UniRule"/>
</dbReference>
<dbReference type="HAMAP" id="MF_01385">
    <property type="entry name" value="UreF"/>
    <property type="match status" value="1"/>
</dbReference>
<evidence type="ECO:0000256" key="2">
    <source>
        <dbReference type="ARBA" id="ARBA00023186"/>
    </source>
</evidence>
<dbReference type="RefSeq" id="WP_179641417.1">
    <property type="nucleotide sequence ID" value="NZ_JACCCC010000001.1"/>
</dbReference>
<dbReference type="InterPro" id="IPR038277">
    <property type="entry name" value="UreF_sf"/>
</dbReference>
<comment type="subcellular location">
    <subcellularLocation>
        <location evidence="3">Cytoplasm</location>
    </subcellularLocation>
</comment>